<comment type="caution">
    <text evidence="3">The sequence shown here is derived from an EMBL/GenBank/DDBJ whole genome shotgun (WGS) entry which is preliminary data.</text>
</comment>
<reference evidence="3 4" key="1">
    <citation type="journal article" date="2016" name="Nat. Commun.">
        <title>Thousands of microbial genomes shed light on interconnected biogeochemical processes in an aquifer system.</title>
        <authorList>
            <person name="Anantharaman K."/>
            <person name="Brown C.T."/>
            <person name="Hug L.A."/>
            <person name="Sharon I."/>
            <person name="Castelle C.J."/>
            <person name="Probst A.J."/>
            <person name="Thomas B.C."/>
            <person name="Singh A."/>
            <person name="Wilkins M.J."/>
            <person name="Karaoz U."/>
            <person name="Brodie E.L."/>
            <person name="Williams K.H."/>
            <person name="Hubbard S.S."/>
            <person name="Banfield J.F."/>
        </authorList>
    </citation>
    <scope>NUCLEOTIDE SEQUENCE [LARGE SCALE GENOMIC DNA]</scope>
</reference>
<dbReference type="Pfam" id="PF02347">
    <property type="entry name" value="GDC-P"/>
    <property type="match status" value="1"/>
</dbReference>
<evidence type="ECO:0000313" key="4">
    <source>
        <dbReference type="Proteomes" id="UP000178636"/>
    </source>
</evidence>
<organism evidence="3 4">
    <name type="scientific">Candidatus Lloydbacteria bacterium RIFCSPHIGHO2_02_FULL_54_17</name>
    <dbReference type="NCBI Taxonomy" id="1798664"/>
    <lineage>
        <taxon>Bacteria</taxon>
        <taxon>Candidatus Lloydiibacteriota</taxon>
    </lineage>
</organism>
<dbReference type="Proteomes" id="UP000178636">
    <property type="component" value="Unassembled WGS sequence"/>
</dbReference>
<dbReference type="InterPro" id="IPR023010">
    <property type="entry name" value="GcvPA"/>
</dbReference>
<evidence type="ECO:0000256" key="1">
    <source>
        <dbReference type="ARBA" id="ARBA00023002"/>
    </source>
</evidence>
<dbReference type="InterPro" id="IPR015421">
    <property type="entry name" value="PyrdxlP-dep_Trfase_major"/>
</dbReference>
<dbReference type="Gene3D" id="3.90.1150.10">
    <property type="entry name" value="Aspartate Aminotransferase, domain 1"/>
    <property type="match status" value="1"/>
</dbReference>
<accession>A0A1G2DE61</accession>
<dbReference type="STRING" id="1798664.A3C93_02290"/>
<dbReference type="GO" id="GO:0004375">
    <property type="term" value="F:glycine dehydrogenase (decarboxylating) activity"/>
    <property type="evidence" value="ECO:0007669"/>
    <property type="project" value="InterPro"/>
</dbReference>
<sequence>MSEMELREEMEEIAEKNTHNALVLIGAGSYRHFIPEAVNHATIYHHALYSGYTPYQAEAAQGVLCALYETYRMLASLTGLPLVTTHYDWANALAEAARMTVRLSRGKRTRILVSEGVNPFHLAHLRTSLSLGAECTVDMVPMIEWGMTDLEALRAKLGDDVAGVIVQTPNFFGNIEPLLPRAAETIRAAGALFIISQYAMSFGAMCPAEFGADIVVSDLQPFGIPIAFGGPSAGMIAAKKQFLREMPGRIVNKSVDRHGQPAYRLGYQAREQHIRREKATSNVCTNQNLMVLRAGAYLALMGPENLQSVAEEHCFANAHHLAREITSHDAFTLAFPYSPFFNEFLVSTTLPIEEVRGRLERAGIYCYFGTPGIASLPPSTFLVAATELTTWRKCDRVRRVLLDLKVTS</sequence>
<evidence type="ECO:0000313" key="3">
    <source>
        <dbReference type="EMBL" id="OGZ11742.1"/>
    </source>
</evidence>
<proteinExistence type="predicted"/>
<dbReference type="PANTHER" id="PTHR42806:SF1">
    <property type="entry name" value="GLYCINE DEHYDROGENASE (DECARBOXYLATING)"/>
    <property type="match status" value="1"/>
</dbReference>
<dbReference type="Gene3D" id="3.40.640.10">
    <property type="entry name" value="Type I PLP-dependent aspartate aminotransferase-like (Major domain)"/>
    <property type="match status" value="1"/>
</dbReference>
<protein>
    <recommendedName>
        <fullName evidence="2">Glycine cleavage system P-protein N-terminal domain-containing protein</fullName>
    </recommendedName>
</protein>
<dbReference type="GO" id="GO:0009116">
    <property type="term" value="P:nucleoside metabolic process"/>
    <property type="evidence" value="ECO:0007669"/>
    <property type="project" value="InterPro"/>
</dbReference>
<dbReference type="AlphaFoldDB" id="A0A1G2DE61"/>
<dbReference type="SUPFAM" id="SSF53383">
    <property type="entry name" value="PLP-dependent transferases"/>
    <property type="match status" value="1"/>
</dbReference>
<dbReference type="NCBIfam" id="NF001696">
    <property type="entry name" value="PRK00451.1"/>
    <property type="match status" value="1"/>
</dbReference>
<gene>
    <name evidence="3" type="ORF">A3C93_02290</name>
</gene>
<keyword evidence="1" id="KW-0560">Oxidoreductase</keyword>
<name>A0A1G2DE61_9BACT</name>
<dbReference type="PANTHER" id="PTHR42806">
    <property type="entry name" value="GLYCINE CLEAVAGE SYSTEM P-PROTEIN"/>
    <property type="match status" value="1"/>
</dbReference>
<dbReference type="InterPro" id="IPR015424">
    <property type="entry name" value="PyrdxlP-dep_Trfase"/>
</dbReference>
<dbReference type="EMBL" id="MHLO01000029">
    <property type="protein sequence ID" value="OGZ11742.1"/>
    <property type="molecule type" value="Genomic_DNA"/>
</dbReference>
<evidence type="ECO:0000259" key="2">
    <source>
        <dbReference type="Pfam" id="PF02347"/>
    </source>
</evidence>
<feature type="domain" description="Glycine cleavage system P-protein N-terminal" evidence="2">
    <location>
        <begin position="2"/>
        <end position="362"/>
    </location>
</feature>
<dbReference type="InterPro" id="IPR015422">
    <property type="entry name" value="PyrdxlP-dep_Trfase_small"/>
</dbReference>
<dbReference type="InterPro" id="IPR049315">
    <property type="entry name" value="GDC-P_N"/>
</dbReference>